<feature type="transmembrane region" description="Helical" evidence="2">
    <location>
        <begin position="255"/>
        <end position="274"/>
    </location>
</feature>
<dbReference type="KEGG" id="tps:THAPSDRAFT_20703"/>
<feature type="transmembrane region" description="Helical" evidence="2">
    <location>
        <begin position="364"/>
        <end position="384"/>
    </location>
</feature>
<protein>
    <submittedName>
        <fullName evidence="3">Uncharacterized protein</fullName>
    </submittedName>
</protein>
<evidence type="ECO:0000313" key="4">
    <source>
        <dbReference type="Proteomes" id="UP000001449"/>
    </source>
</evidence>
<dbReference type="RefSeq" id="XP_002286668.1">
    <property type="nucleotide sequence ID" value="XM_002286632.1"/>
</dbReference>
<feature type="compositionally biased region" description="Low complexity" evidence="1">
    <location>
        <begin position="8"/>
        <end position="17"/>
    </location>
</feature>
<evidence type="ECO:0000256" key="1">
    <source>
        <dbReference type="SAM" id="MobiDB-lite"/>
    </source>
</evidence>
<reference evidence="3 4" key="1">
    <citation type="journal article" date="2004" name="Science">
        <title>The genome of the diatom Thalassiosira pseudonana: ecology, evolution, and metabolism.</title>
        <authorList>
            <person name="Armbrust E.V."/>
            <person name="Berges J.A."/>
            <person name="Bowler C."/>
            <person name="Green B.R."/>
            <person name="Martinez D."/>
            <person name="Putnam N.H."/>
            <person name="Zhou S."/>
            <person name="Allen A.E."/>
            <person name="Apt K.E."/>
            <person name="Bechner M."/>
            <person name="Brzezinski M.A."/>
            <person name="Chaal B.K."/>
            <person name="Chiovitti A."/>
            <person name="Davis A.K."/>
            <person name="Demarest M.S."/>
            <person name="Detter J.C."/>
            <person name="Glavina T."/>
            <person name="Goodstein D."/>
            <person name="Hadi M.Z."/>
            <person name="Hellsten U."/>
            <person name="Hildebrand M."/>
            <person name="Jenkins B.D."/>
            <person name="Jurka J."/>
            <person name="Kapitonov V.V."/>
            <person name="Kroger N."/>
            <person name="Lau W.W."/>
            <person name="Lane T.W."/>
            <person name="Larimer F.W."/>
            <person name="Lippmeier J.C."/>
            <person name="Lucas S."/>
            <person name="Medina M."/>
            <person name="Montsant A."/>
            <person name="Obornik M."/>
            <person name="Parker M.S."/>
            <person name="Palenik B."/>
            <person name="Pazour G.J."/>
            <person name="Richardson P.M."/>
            <person name="Rynearson T.A."/>
            <person name="Saito M.A."/>
            <person name="Schwartz D.C."/>
            <person name="Thamatrakoln K."/>
            <person name="Valentin K."/>
            <person name="Vardi A."/>
            <person name="Wilkerson F.P."/>
            <person name="Rokhsar D.S."/>
        </authorList>
    </citation>
    <scope>NUCLEOTIDE SEQUENCE [LARGE SCALE GENOMIC DNA]</scope>
    <source>
        <strain evidence="3 4">CCMP1335</strain>
    </source>
</reference>
<dbReference type="HOGENOM" id="CLU_638586_0_0_1"/>
<feature type="compositionally biased region" description="Acidic residues" evidence="1">
    <location>
        <begin position="83"/>
        <end position="92"/>
    </location>
</feature>
<organism evidence="3 4">
    <name type="scientific">Thalassiosira pseudonana</name>
    <name type="common">Marine diatom</name>
    <name type="synonym">Cyclotella nana</name>
    <dbReference type="NCBI Taxonomy" id="35128"/>
    <lineage>
        <taxon>Eukaryota</taxon>
        <taxon>Sar</taxon>
        <taxon>Stramenopiles</taxon>
        <taxon>Ochrophyta</taxon>
        <taxon>Bacillariophyta</taxon>
        <taxon>Coscinodiscophyceae</taxon>
        <taxon>Thalassiosirophycidae</taxon>
        <taxon>Thalassiosirales</taxon>
        <taxon>Thalassiosiraceae</taxon>
        <taxon>Thalassiosira</taxon>
    </lineage>
</organism>
<evidence type="ECO:0000313" key="3">
    <source>
        <dbReference type="EMBL" id="EED96309.1"/>
    </source>
</evidence>
<keyword evidence="4" id="KW-1185">Reference proteome</keyword>
<proteinExistence type="predicted"/>
<gene>
    <name evidence="3" type="ORF">THAPSDRAFT_20703</name>
</gene>
<dbReference type="Proteomes" id="UP000001449">
    <property type="component" value="Chromosome 1"/>
</dbReference>
<dbReference type="InParanoid" id="B8BQ66"/>
<feature type="compositionally biased region" description="Low complexity" evidence="1">
    <location>
        <begin position="38"/>
        <end position="49"/>
    </location>
</feature>
<dbReference type="eggNOG" id="ENOG502SDSX">
    <property type="taxonomic scope" value="Eukaryota"/>
</dbReference>
<evidence type="ECO:0000256" key="2">
    <source>
        <dbReference type="SAM" id="Phobius"/>
    </source>
</evidence>
<sequence>MTLKTTSRRGSSSNSNSHGDRGYTNSDSEPSSFDKKQSFQSSTFTSSSSNDSMTTVDILRERNSNSFNEDSDDPLCFLFPDGKEEDDDDDDVTDKCTTFSKKELNPLITVEHPTTDVTTKSRFAIALGNVSPTNTTDSTASATTTDSKTQDYLDKRAMSPLQERVNAITILPNVFYCIYFVVAGCWLTADVIEMVRQSDVGSSGGEERDIVGGVMEGESEWTDMARNVFGDEGRAENTGCINIPMLPHLHALPPLPVLAGAIGIVAHGPFSFLYHWTYATKLHPAKRIDHWSRRLDHAFIHFASLCMSYATSGRLDYFLLCAAFNLDSAIRQFEPRVRPRRNQMRTTLSILLYILPVCRHNFEIFLQLVVIFGLCGWLFGAYPIGGWSHAMFHVVVAFMPHLIMISASQLPASQHQIVVAAQCAIMAGKA</sequence>
<dbReference type="GeneID" id="7445295"/>
<dbReference type="PaxDb" id="35128-Thaps20703"/>
<reference evidence="3 4" key="2">
    <citation type="journal article" date="2008" name="Nature">
        <title>The Phaeodactylum genome reveals the evolutionary history of diatom genomes.</title>
        <authorList>
            <person name="Bowler C."/>
            <person name="Allen A.E."/>
            <person name="Badger J.H."/>
            <person name="Grimwood J."/>
            <person name="Jabbari K."/>
            <person name="Kuo A."/>
            <person name="Maheswari U."/>
            <person name="Martens C."/>
            <person name="Maumus F."/>
            <person name="Otillar R.P."/>
            <person name="Rayko E."/>
            <person name="Salamov A."/>
            <person name="Vandepoele K."/>
            <person name="Beszteri B."/>
            <person name="Gruber A."/>
            <person name="Heijde M."/>
            <person name="Katinka M."/>
            <person name="Mock T."/>
            <person name="Valentin K."/>
            <person name="Verret F."/>
            <person name="Berges J.A."/>
            <person name="Brownlee C."/>
            <person name="Cadoret J.P."/>
            <person name="Chiovitti A."/>
            <person name="Choi C.J."/>
            <person name="Coesel S."/>
            <person name="De Martino A."/>
            <person name="Detter J.C."/>
            <person name="Durkin C."/>
            <person name="Falciatore A."/>
            <person name="Fournet J."/>
            <person name="Haruta M."/>
            <person name="Huysman M.J."/>
            <person name="Jenkins B.D."/>
            <person name="Jiroutova K."/>
            <person name="Jorgensen R.E."/>
            <person name="Joubert Y."/>
            <person name="Kaplan A."/>
            <person name="Kroger N."/>
            <person name="Kroth P.G."/>
            <person name="La Roche J."/>
            <person name="Lindquist E."/>
            <person name="Lommer M."/>
            <person name="Martin-Jezequel V."/>
            <person name="Lopez P.J."/>
            <person name="Lucas S."/>
            <person name="Mangogna M."/>
            <person name="McGinnis K."/>
            <person name="Medlin L.K."/>
            <person name="Montsant A."/>
            <person name="Oudot-Le Secq M.P."/>
            <person name="Napoli C."/>
            <person name="Obornik M."/>
            <person name="Parker M.S."/>
            <person name="Petit J.L."/>
            <person name="Porcel B.M."/>
            <person name="Poulsen N."/>
            <person name="Robison M."/>
            <person name="Rychlewski L."/>
            <person name="Rynearson T.A."/>
            <person name="Schmutz J."/>
            <person name="Shapiro H."/>
            <person name="Siaut M."/>
            <person name="Stanley M."/>
            <person name="Sussman M.R."/>
            <person name="Taylor A.R."/>
            <person name="Vardi A."/>
            <person name="von Dassow P."/>
            <person name="Vyverman W."/>
            <person name="Willis A."/>
            <person name="Wyrwicz L.S."/>
            <person name="Rokhsar D.S."/>
            <person name="Weissenbach J."/>
            <person name="Armbrust E.V."/>
            <person name="Green B.R."/>
            <person name="Van de Peer Y."/>
            <person name="Grigoriev I.V."/>
        </authorList>
    </citation>
    <scope>NUCLEOTIDE SEQUENCE [LARGE SCALE GENOMIC DNA]</scope>
    <source>
        <strain evidence="3 4">CCMP1335</strain>
    </source>
</reference>
<keyword evidence="2" id="KW-0472">Membrane</keyword>
<name>B8BQ66_THAPS</name>
<feature type="transmembrane region" description="Helical" evidence="2">
    <location>
        <begin position="165"/>
        <end position="189"/>
    </location>
</feature>
<feature type="transmembrane region" description="Helical" evidence="2">
    <location>
        <begin position="390"/>
        <end position="407"/>
    </location>
</feature>
<accession>B8BQ66</accession>
<dbReference type="EMBL" id="CM000638">
    <property type="protein sequence ID" value="EED96309.1"/>
    <property type="molecule type" value="Genomic_DNA"/>
</dbReference>
<keyword evidence="2" id="KW-0812">Transmembrane</keyword>
<dbReference type="AlphaFoldDB" id="B8BQ66"/>
<keyword evidence="2" id="KW-1133">Transmembrane helix</keyword>
<feature type="region of interest" description="Disordered" evidence="1">
    <location>
        <begin position="1"/>
        <end position="92"/>
    </location>
</feature>